<dbReference type="HOGENOM" id="CLU_973274_0_0_1"/>
<dbReference type="Proteomes" id="UP000012174">
    <property type="component" value="Unassembled WGS sequence"/>
</dbReference>
<organism evidence="2 3">
    <name type="scientific">Eutypa lata (strain UCR-EL1)</name>
    <name type="common">Grapevine dieback disease fungus</name>
    <name type="synonym">Eutypa armeniacae</name>
    <dbReference type="NCBI Taxonomy" id="1287681"/>
    <lineage>
        <taxon>Eukaryota</taxon>
        <taxon>Fungi</taxon>
        <taxon>Dikarya</taxon>
        <taxon>Ascomycota</taxon>
        <taxon>Pezizomycotina</taxon>
        <taxon>Sordariomycetes</taxon>
        <taxon>Xylariomycetidae</taxon>
        <taxon>Xylariales</taxon>
        <taxon>Diatrypaceae</taxon>
        <taxon>Eutypa</taxon>
    </lineage>
</organism>
<evidence type="ECO:0000313" key="3">
    <source>
        <dbReference type="Proteomes" id="UP000012174"/>
    </source>
</evidence>
<dbReference type="OrthoDB" id="5207873at2759"/>
<dbReference type="AlphaFoldDB" id="M7ST67"/>
<keyword evidence="3" id="KW-1185">Reference proteome</keyword>
<gene>
    <name evidence="2" type="ORF">UCREL1_5541</name>
</gene>
<name>M7ST67_EUTLA</name>
<protein>
    <submittedName>
        <fullName evidence="2">Uncharacterized protein</fullName>
    </submittedName>
</protein>
<reference evidence="3" key="1">
    <citation type="journal article" date="2013" name="Genome Announc.">
        <title>Draft genome sequence of the grapevine dieback fungus Eutypa lata UCR-EL1.</title>
        <authorList>
            <person name="Blanco-Ulate B."/>
            <person name="Rolshausen P.E."/>
            <person name="Cantu D."/>
        </authorList>
    </citation>
    <scope>NUCLEOTIDE SEQUENCE [LARGE SCALE GENOMIC DNA]</scope>
    <source>
        <strain evidence="3">UCR-EL1</strain>
    </source>
</reference>
<dbReference type="EMBL" id="KB706430">
    <property type="protein sequence ID" value="EMR67457.1"/>
    <property type="molecule type" value="Genomic_DNA"/>
</dbReference>
<feature type="region of interest" description="Disordered" evidence="1">
    <location>
        <begin position="1"/>
        <end position="25"/>
    </location>
</feature>
<feature type="compositionally biased region" description="Polar residues" evidence="1">
    <location>
        <begin position="1"/>
        <end position="21"/>
    </location>
</feature>
<accession>M7ST67</accession>
<evidence type="ECO:0000256" key="1">
    <source>
        <dbReference type="SAM" id="MobiDB-lite"/>
    </source>
</evidence>
<proteinExistence type="predicted"/>
<sequence length="286" mass="30021">MDDASQTTISVRGSVSMSATSDDVEESRYRHICAAVRAIHDVCLQSTQTYLQTHRANRLARSAAGGGDEHQHQHQHSSPNHPDHTYYPHHFHHHHNPTTTTTLTSDNNGAGGTGIPNPTTSLLQNVSSICTMLWAGAQRDRLDVLDVERLAVENMSSLLAWAETVALGDCDEWRRSFSSSTTTNSSTITPTTMAGMGMTTGGGRGGGGGGGEGLSAHDQTVGIDGDATGVGAGLAAAAEEKDQQDTALWRVFEAGSNLCAWLGIADGVEAMAVLEGDIWGRGGIGG</sequence>
<evidence type="ECO:0000313" key="2">
    <source>
        <dbReference type="EMBL" id="EMR67457.1"/>
    </source>
</evidence>
<feature type="compositionally biased region" description="Basic residues" evidence="1">
    <location>
        <begin position="87"/>
        <end position="96"/>
    </location>
</feature>
<feature type="region of interest" description="Disordered" evidence="1">
    <location>
        <begin position="59"/>
        <end position="119"/>
    </location>
</feature>
<dbReference type="KEGG" id="ela:UCREL1_5541"/>
<dbReference type="eggNOG" id="ENOG502RKH9">
    <property type="taxonomic scope" value="Eukaryota"/>
</dbReference>